<feature type="transmembrane region" description="Helical" evidence="6">
    <location>
        <begin position="255"/>
        <end position="276"/>
    </location>
</feature>
<evidence type="ECO:0000256" key="4">
    <source>
        <dbReference type="ARBA" id="ARBA00022989"/>
    </source>
</evidence>
<feature type="transmembrane region" description="Helical" evidence="6">
    <location>
        <begin position="224"/>
        <end position="243"/>
    </location>
</feature>
<feature type="transmembrane region" description="Helical" evidence="6">
    <location>
        <begin position="108"/>
        <end position="128"/>
    </location>
</feature>
<reference evidence="7 8" key="1">
    <citation type="submission" date="2022-01" db="EMBL/GenBank/DDBJ databases">
        <authorList>
            <person name="Huang Y."/>
        </authorList>
    </citation>
    <scope>NUCLEOTIDE SEQUENCE [LARGE SCALE GENOMIC DNA]</scope>
    <source>
        <strain evidence="7 8">HY366</strain>
    </source>
</reference>
<evidence type="ECO:0000256" key="6">
    <source>
        <dbReference type="SAM" id="Phobius"/>
    </source>
</evidence>
<proteinExistence type="predicted"/>
<evidence type="ECO:0000256" key="2">
    <source>
        <dbReference type="ARBA" id="ARBA00022475"/>
    </source>
</evidence>
<keyword evidence="3 6" id="KW-0812">Transmembrane</keyword>
<feature type="transmembrane region" description="Helical" evidence="6">
    <location>
        <begin position="42"/>
        <end position="70"/>
    </location>
</feature>
<dbReference type="Pfam" id="PF03631">
    <property type="entry name" value="Virul_fac_BrkB"/>
    <property type="match status" value="1"/>
</dbReference>
<dbReference type="PANTHER" id="PTHR30213">
    <property type="entry name" value="INNER MEMBRANE PROTEIN YHJD"/>
    <property type="match status" value="1"/>
</dbReference>
<evidence type="ECO:0000256" key="5">
    <source>
        <dbReference type="ARBA" id="ARBA00023136"/>
    </source>
</evidence>
<accession>A0ABS9IXP6</accession>
<keyword evidence="8" id="KW-1185">Reference proteome</keyword>
<comment type="subcellular location">
    <subcellularLocation>
        <location evidence="1">Cell membrane</location>
        <topology evidence="1">Multi-pass membrane protein</topology>
    </subcellularLocation>
</comment>
<feature type="transmembrane region" description="Helical" evidence="6">
    <location>
        <begin position="194"/>
        <end position="217"/>
    </location>
</feature>
<keyword evidence="2" id="KW-1003">Cell membrane</keyword>
<dbReference type="InterPro" id="IPR017039">
    <property type="entry name" value="Virul_fac_BrkB"/>
</dbReference>
<dbReference type="Proteomes" id="UP001200110">
    <property type="component" value="Unassembled WGS sequence"/>
</dbReference>
<gene>
    <name evidence="7" type="ORF">L5G33_17980</name>
</gene>
<dbReference type="RefSeq" id="WP_236999540.1">
    <property type="nucleotide sequence ID" value="NZ_JAKKOR010000013.1"/>
</dbReference>
<feature type="transmembrane region" description="Helical" evidence="6">
    <location>
        <begin position="149"/>
        <end position="174"/>
    </location>
</feature>
<dbReference type="EMBL" id="JAKKOR010000013">
    <property type="protein sequence ID" value="MCF8590348.1"/>
    <property type="molecule type" value="Genomic_DNA"/>
</dbReference>
<organism evidence="7 8">
    <name type="scientific">Gordonia liuliyuniae</name>
    <dbReference type="NCBI Taxonomy" id="2911517"/>
    <lineage>
        <taxon>Bacteria</taxon>
        <taxon>Bacillati</taxon>
        <taxon>Actinomycetota</taxon>
        <taxon>Actinomycetes</taxon>
        <taxon>Mycobacteriales</taxon>
        <taxon>Gordoniaceae</taxon>
        <taxon>Gordonia</taxon>
    </lineage>
</organism>
<keyword evidence="5 6" id="KW-0472">Membrane</keyword>
<dbReference type="PANTHER" id="PTHR30213:SF1">
    <property type="entry name" value="INNER MEMBRANE PROTEIN YHJD"/>
    <property type="match status" value="1"/>
</dbReference>
<sequence>MDRIKALIARLKAFFATVMEWPPVARLMAMQDHYNQRRGNTYAAAISFIGILSLVPVLMVAFSVAAFVLASRPELIQDITDAVVENVPGELGTQLNDIIGSAIESRRAVGVIGLLSAALTGLGWMALVRMGLSEMWGGRQQRSAVMGKVYDLINFVLLGVLFVGTIAITVFASGPVGKWVLGLVGVEETWWGKWILKIAAVIISVVATWLLFSFVLAKLPLQKLPIRVVMPGAFVTAIVFEILKSLGSVYLQSVMSSPAGAAFGPIIGVMVFAYLASRIVLYASAWNATNPDNEKYLTVDEVENPDDDEKGPVYLAPIQKVSSGPKAREILTAAGLGAAAGAVASAVTSKRREK</sequence>
<evidence type="ECO:0000256" key="1">
    <source>
        <dbReference type="ARBA" id="ARBA00004651"/>
    </source>
</evidence>
<protein>
    <submittedName>
        <fullName evidence="7">YihY family inner membrane protein</fullName>
    </submittedName>
</protein>
<dbReference type="NCBIfam" id="TIGR00765">
    <property type="entry name" value="yihY_not_rbn"/>
    <property type="match status" value="1"/>
</dbReference>
<name>A0ABS9IXP6_9ACTN</name>
<keyword evidence="4 6" id="KW-1133">Transmembrane helix</keyword>
<evidence type="ECO:0000313" key="7">
    <source>
        <dbReference type="EMBL" id="MCF8590348.1"/>
    </source>
</evidence>
<evidence type="ECO:0000313" key="8">
    <source>
        <dbReference type="Proteomes" id="UP001200110"/>
    </source>
</evidence>
<comment type="caution">
    <text evidence="7">The sequence shown here is derived from an EMBL/GenBank/DDBJ whole genome shotgun (WGS) entry which is preliminary data.</text>
</comment>
<evidence type="ECO:0000256" key="3">
    <source>
        <dbReference type="ARBA" id="ARBA00022692"/>
    </source>
</evidence>